<gene>
    <name evidence="2" type="ORF">ENM15_02255</name>
</gene>
<sequence length="478" mass="51857">MVKRKGKSKTKEGGVIMRRKGKIWLFLVIAVLIGLFYSYTQAGTFTDQGLTTLTSHKVAKEVIDAGNVNATIGNFIKGKEYIPTQIPLGSLIGPTISISLDAGKFYVDSQNVAICRVSDNSTIAIYQTGSGTNELVFSESDTTISNNLSYWIGNSTCNGTAALTVEIPQNRSSITMTIKTGVGATQQVLDTASGIIIEAKPQFSAEVTEKLDAEIDYVAEFKKFVNGSNNDTAKIEVQYADLDLDVNGVTDDDDEVVTIVLKTTDISGISKVQYHTNFGEDPNTDCTKDEANKKFTCVYNSQNITGDKYAKLKVIVNGTTVLAERSFKVDVNLDFEDSKAKDKDLLTDVDFGKWTYRGTSVYIPWIATSTTRETYIRLQSKDTTSVANQVKAIILCSNGNLVTVDLGKFDAGQNFIISGAQLKARAQEQGCTVGENFAGLLNITTDEANLFGYASIIDKSTGFARRVPLKVSGGTIVE</sequence>
<keyword evidence="1" id="KW-0812">Transmembrane</keyword>
<comment type="caution">
    <text evidence="2">The sequence shown here is derived from an EMBL/GenBank/DDBJ whole genome shotgun (WGS) entry which is preliminary data.</text>
</comment>
<accession>A0A7V5XFP5</accession>
<name>A0A7V5XFP5_9BACT</name>
<dbReference type="EMBL" id="DRWR01000041">
    <property type="protein sequence ID" value="HHQ15626.1"/>
    <property type="molecule type" value="Genomic_DNA"/>
</dbReference>
<organism evidence="2">
    <name type="scientific">Thermodesulfobacterium geofontis</name>
    <dbReference type="NCBI Taxonomy" id="1295609"/>
    <lineage>
        <taxon>Bacteria</taxon>
        <taxon>Pseudomonadati</taxon>
        <taxon>Thermodesulfobacteriota</taxon>
        <taxon>Thermodesulfobacteria</taxon>
        <taxon>Thermodesulfobacteriales</taxon>
        <taxon>Thermodesulfobacteriaceae</taxon>
        <taxon>Thermodesulfobacterium</taxon>
    </lineage>
</organism>
<feature type="transmembrane region" description="Helical" evidence="1">
    <location>
        <begin position="21"/>
        <end position="39"/>
    </location>
</feature>
<keyword evidence="1" id="KW-1133">Transmembrane helix</keyword>
<dbReference type="InterPro" id="IPR045689">
    <property type="entry name" value="Slr4"/>
</dbReference>
<proteinExistence type="predicted"/>
<dbReference type="AlphaFoldDB" id="A0A7V5XFP5"/>
<reference evidence="2" key="1">
    <citation type="journal article" date="2020" name="mSystems">
        <title>Genome- and Community-Level Interaction Insights into Carbon Utilization and Element Cycling Functions of Hydrothermarchaeota in Hydrothermal Sediment.</title>
        <authorList>
            <person name="Zhou Z."/>
            <person name="Liu Y."/>
            <person name="Xu W."/>
            <person name="Pan J."/>
            <person name="Luo Z.H."/>
            <person name="Li M."/>
        </authorList>
    </citation>
    <scope>NUCLEOTIDE SEQUENCE [LARGE SCALE GENOMIC DNA]</scope>
    <source>
        <strain evidence="2">SpSt-106</strain>
    </source>
</reference>
<evidence type="ECO:0000256" key="1">
    <source>
        <dbReference type="SAM" id="Phobius"/>
    </source>
</evidence>
<dbReference type="Pfam" id="PF19526">
    <property type="entry name" value="Slr4"/>
    <property type="match status" value="1"/>
</dbReference>
<keyword evidence="1" id="KW-0472">Membrane</keyword>
<evidence type="ECO:0000313" key="2">
    <source>
        <dbReference type="EMBL" id="HHQ15626.1"/>
    </source>
</evidence>
<protein>
    <submittedName>
        <fullName evidence="2">Uncharacterized protein</fullName>
    </submittedName>
</protein>